<accession>A0AAE1HC37</accession>
<gene>
    <name evidence="2" type="ORF">KUF71_000854</name>
</gene>
<sequence>MAGVSVKPLVPGDDMEKQWKMFQWQFDGYIMFDETRAAWNKEKQANVLMHLIGLDCSYLYEEATAATKKDVDLLKQHISNRIKPVTNECFERFLFKQMKRKEGEDVNHYVSKCRDKIKSCGFPAGFSTDFLIMDSLVHNLEDVVLQQHFFRTKDLKLDKVVEDLQVHEAGQLQLKEIQSCRATTSNTAIHFVAESANGRVSRSRTRSSSTGQQVSRRSKTRSGSRSRRRSSSTSRGHNHKKDRGGRSSSKSRSHKTRSSTPANVSTDDEDECDNCGYYHEANWCPAKYKKCRSCREVGHFTKKCRSKQ</sequence>
<comment type="caution">
    <text evidence="2">The sequence shown here is derived from an EMBL/GenBank/DDBJ whole genome shotgun (WGS) entry which is preliminary data.</text>
</comment>
<dbReference type="Proteomes" id="UP001219518">
    <property type="component" value="Unassembled WGS sequence"/>
</dbReference>
<evidence type="ECO:0000313" key="2">
    <source>
        <dbReference type="EMBL" id="KAK3918016.1"/>
    </source>
</evidence>
<feature type="compositionally biased region" description="Low complexity" evidence="1">
    <location>
        <begin position="206"/>
        <end position="215"/>
    </location>
</feature>
<dbReference type="AlphaFoldDB" id="A0AAE1HC37"/>
<evidence type="ECO:0000256" key="1">
    <source>
        <dbReference type="SAM" id="MobiDB-lite"/>
    </source>
</evidence>
<name>A0AAE1HC37_9NEOP</name>
<feature type="compositionally biased region" description="Basic residues" evidence="1">
    <location>
        <begin position="216"/>
        <end position="257"/>
    </location>
</feature>
<dbReference type="PANTHER" id="PTHR33198">
    <property type="entry name" value="ANK_REP_REGION DOMAIN-CONTAINING PROTEIN-RELATED"/>
    <property type="match status" value="1"/>
</dbReference>
<organism evidence="2 3">
    <name type="scientific">Frankliniella fusca</name>
    <dbReference type="NCBI Taxonomy" id="407009"/>
    <lineage>
        <taxon>Eukaryota</taxon>
        <taxon>Metazoa</taxon>
        <taxon>Ecdysozoa</taxon>
        <taxon>Arthropoda</taxon>
        <taxon>Hexapoda</taxon>
        <taxon>Insecta</taxon>
        <taxon>Pterygota</taxon>
        <taxon>Neoptera</taxon>
        <taxon>Paraneoptera</taxon>
        <taxon>Thysanoptera</taxon>
        <taxon>Terebrantia</taxon>
        <taxon>Thripoidea</taxon>
        <taxon>Thripidae</taxon>
        <taxon>Frankliniella</taxon>
    </lineage>
</organism>
<evidence type="ECO:0000313" key="3">
    <source>
        <dbReference type="Proteomes" id="UP001219518"/>
    </source>
</evidence>
<feature type="region of interest" description="Disordered" evidence="1">
    <location>
        <begin position="195"/>
        <end position="269"/>
    </location>
</feature>
<protein>
    <submittedName>
        <fullName evidence="2">Fibronectin type-III domain-containing protein 3A</fullName>
    </submittedName>
</protein>
<dbReference type="EMBL" id="JAHWGI010000838">
    <property type="protein sequence ID" value="KAK3918016.1"/>
    <property type="molecule type" value="Genomic_DNA"/>
</dbReference>
<proteinExistence type="predicted"/>
<reference evidence="2" key="2">
    <citation type="journal article" date="2023" name="BMC Genomics">
        <title>Pest status, molecular evolution, and epigenetic factors derived from the genome assembly of Frankliniella fusca, a thysanopteran phytovirus vector.</title>
        <authorList>
            <person name="Catto M.A."/>
            <person name="Labadie P.E."/>
            <person name="Jacobson A.L."/>
            <person name="Kennedy G.G."/>
            <person name="Srinivasan R."/>
            <person name="Hunt B.G."/>
        </authorList>
    </citation>
    <scope>NUCLEOTIDE SEQUENCE</scope>
    <source>
        <strain evidence="2">PL_HMW_Pooled</strain>
    </source>
</reference>
<keyword evidence="3" id="KW-1185">Reference proteome</keyword>
<dbReference type="PANTHER" id="PTHR33198:SF20">
    <property type="entry name" value="RETROTRANSPOSON GAG DOMAIN-CONTAINING PROTEIN"/>
    <property type="match status" value="1"/>
</dbReference>
<reference evidence="2" key="1">
    <citation type="submission" date="2021-07" db="EMBL/GenBank/DDBJ databases">
        <authorList>
            <person name="Catto M.A."/>
            <person name="Jacobson A."/>
            <person name="Kennedy G."/>
            <person name="Labadie P."/>
            <person name="Hunt B.G."/>
            <person name="Srinivasan R."/>
        </authorList>
    </citation>
    <scope>NUCLEOTIDE SEQUENCE</scope>
    <source>
        <strain evidence="2">PL_HMW_Pooled</strain>
        <tissue evidence="2">Head</tissue>
    </source>
</reference>